<comment type="caution">
    <text evidence="2">The sequence shown here is derived from an EMBL/GenBank/DDBJ whole genome shotgun (WGS) entry which is preliminary data.</text>
</comment>
<organism evidence="2 3">
    <name type="scientific">Gambusia affinis</name>
    <name type="common">Western mosquitofish</name>
    <name type="synonym">Heterandria affinis</name>
    <dbReference type="NCBI Taxonomy" id="33528"/>
    <lineage>
        <taxon>Eukaryota</taxon>
        <taxon>Metazoa</taxon>
        <taxon>Chordata</taxon>
        <taxon>Craniata</taxon>
        <taxon>Vertebrata</taxon>
        <taxon>Euteleostomi</taxon>
        <taxon>Actinopterygii</taxon>
        <taxon>Neopterygii</taxon>
        <taxon>Teleostei</taxon>
        <taxon>Neoteleostei</taxon>
        <taxon>Acanthomorphata</taxon>
        <taxon>Ovalentaria</taxon>
        <taxon>Atherinomorphae</taxon>
        <taxon>Cyprinodontiformes</taxon>
        <taxon>Poeciliidae</taxon>
        <taxon>Poeciliinae</taxon>
        <taxon>Gambusia</taxon>
    </lineage>
</organism>
<name>A0A315V7L3_GAMAF</name>
<reference evidence="2 3" key="1">
    <citation type="journal article" date="2018" name="G3 (Bethesda)">
        <title>A High-Quality Reference Genome for the Invasive Mosquitofish Gambusia affinis Using a Chicago Library.</title>
        <authorList>
            <person name="Hoffberg S.L."/>
            <person name="Troendle N.J."/>
            <person name="Glenn T.C."/>
            <person name="Mahmud O."/>
            <person name="Louha S."/>
            <person name="Chalopin D."/>
            <person name="Bennetzen J.L."/>
            <person name="Mauricio R."/>
        </authorList>
    </citation>
    <scope>NUCLEOTIDE SEQUENCE [LARGE SCALE GENOMIC DNA]</scope>
    <source>
        <strain evidence="2">NE01/NJP1002.9</strain>
        <tissue evidence="2">Muscle</tissue>
    </source>
</reference>
<keyword evidence="3" id="KW-1185">Reference proteome</keyword>
<feature type="non-terminal residue" evidence="2">
    <location>
        <position position="78"/>
    </location>
</feature>
<evidence type="ECO:0000313" key="3">
    <source>
        <dbReference type="Proteomes" id="UP000250572"/>
    </source>
</evidence>
<accession>A0A315V7L3</accession>
<evidence type="ECO:0000256" key="1">
    <source>
        <dbReference type="SAM" id="MobiDB-lite"/>
    </source>
</evidence>
<evidence type="ECO:0000313" key="2">
    <source>
        <dbReference type="EMBL" id="PWA18039.1"/>
    </source>
</evidence>
<feature type="region of interest" description="Disordered" evidence="1">
    <location>
        <begin position="1"/>
        <end position="23"/>
    </location>
</feature>
<sequence>MDLRVSERRSRKRPTEQNQSIMHLIGLVSRTPSTVSSRFDCSPSPAPPPLAALLLADSPGMHSICKSSSALFDSNAIK</sequence>
<dbReference type="EMBL" id="NHOQ01002355">
    <property type="protein sequence ID" value="PWA18039.1"/>
    <property type="molecule type" value="Genomic_DNA"/>
</dbReference>
<dbReference type="AlphaFoldDB" id="A0A315V7L3"/>
<gene>
    <name evidence="2" type="ORF">CCH79_00004050</name>
</gene>
<dbReference type="Proteomes" id="UP000250572">
    <property type="component" value="Unassembled WGS sequence"/>
</dbReference>
<protein>
    <submittedName>
        <fullName evidence="2">Uncharacterized protein</fullName>
    </submittedName>
</protein>
<proteinExistence type="predicted"/>